<sequence>CECEHRRLTSLVWWSCSVAEYEVLGVLMMRPVPMDV</sequence>
<proteinExistence type="predicted"/>
<keyword evidence="2" id="KW-1185">Reference proteome</keyword>
<dbReference type="EMBL" id="CAVLEF010000129">
    <property type="protein sequence ID" value="CAK1551420.1"/>
    <property type="molecule type" value="Genomic_DNA"/>
</dbReference>
<organism evidence="1 2">
    <name type="scientific">Leptosia nina</name>
    <dbReference type="NCBI Taxonomy" id="320188"/>
    <lineage>
        <taxon>Eukaryota</taxon>
        <taxon>Metazoa</taxon>
        <taxon>Ecdysozoa</taxon>
        <taxon>Arthropoda</taxon>
        <taxon>Hexapoda</taxon>
        <taxon>Insecta</taxon>
        <taxon>Pterygota</taxon>
        <taxon>Neoptera</taxon>
        <taxon>Endopterygota</taxon>
        <taxon>Lepidoptera</taxon>
        <taxon>Glossata</taxon>
        <taxon>Ditrysia</taxon>
        <taxon>Papilionoidea</taxon>
        <taxon>Pieridae</taxon>
        <taxon>Pierinae</taxon>
        <taxon>Leptosia</taxon>
    </lineage>
</organism>
<comment type="caution">
    <text evidence="1">The sequence shown here is derived from an EMBL/GenBank/DDBJ whole genome shotgun (WGS) entry which is preliminary data.</text>
</comment>
<dbReference type="Proteomes" id="UP001497472">
    <property type="component" value="Unassembled WGS sequence"/>
</dbReference>
<evidence type="ECO:0000313" key="1">
    <source>
        <dbReference type="EMBL" id="CAK1551420.1"/>
    </source>
</evidence>
<evidence type="ECO:0000313" key="2">
    <source>
        <dbReference type="Proteomes" id="UP001497472"/>
    </source>
</evidence>
<dbReference type="AlphaFoldDB" id="A0AAV1JPK6"/>
<gene>
    <name evidence="1" type="ORF">LNINA_LOCUS10557</name>
</gene>
<accession>A0AAV1JPK6</accession>
<reference evidence="1 2" key="1">
    <citation type="submission" date="2023-11" db="EMBL/GenBank/DDBJ databases">
        <authorList>
            <person name="Okamura Y."/>
        </authorList>
    </citation>
    <scope>NUCLEOTIDE SEQUENCE [LARGE SCALE GENOMIC DNA]</scope>
</reference>
<name>A0AAV1JPK6_9NEOP</name>
<protein>
    <submittedName>
        <fullName evidence="1">Uncharacterized protein</fullName>
    </submittedName>
</protein>
<feature type="non-terminal residue" evidence="1">
    <location>
        <position position="1"/>
    </location>
</feature>